<sequence length="685" mass="77881">MKVRRKDKVSQAKHSMNPDRGKLEKGSTMRSKATVKRLSMYRNFKAKRDKKGKVVRAAPFQSTLPSGSVSRVEPNRRWFGNTRVISQDALQNFKEAMKVRNPYEIILKQTKLPISLLDEKKMKNKSFLLASESFSHVFGPKAQRKRPSLACDDLTALVQQAESIQQQYDYTRDRHMIRDDDGVRDMTKQPHFKAGQSKRLWNELFKVLDSSDVVLYVLDARDPMGTRSPYIEKYLKTEKPHKHFIFVLNKIDLVPVWITKRWKTILSEEYPTLIFHADMEKPIGKVAMMGLLRQLFALHGKHRPQISVGIIGYPNVGKSSIINALRSKKVCNVAPLAGETKVWQYVNLMKSIFLIDCPGVVYPDGATEAELVMKGVVRVEYLRQPDLYIGDVLARVRTDYLQARYRLPPLPTVPDNFQSAPETSASTSSSTEKPSTDTVIQSPAEHAWNTDPEVFLELVSRNTGKLLKGGEPDVMTTAKRVLNDFQRGKLPYFVKPPTVPDEVKETEEAEFAEELVKDLSVDETEREERSETANQLALKALAAEDDAAVQPVEDESFSEHDVTSDGTSQNTILPKERSSETSGPAVIATDPSTDEEEEPQVPRDLNDAEPKRPDFTQPDKQIVEALTGKQRRRLERALRRKTGATGRHFYRELRVQREQQVEHQASSDNASATQRSKSNKRPKRR</sequence>
<dbReference type="Gene3D" id="1.10.1580.10">
    <property type="match status" value="1"/>
</dbReference>
<feature type="compositionally biased region" description="Acidic residues" evidence="6">
    <location>
        <begin position="545"/>
        <end position="556"/>
    </location>
</feature>
<evidence type="ECO:0000256" key="6">
    <source>
        <dbReference type="SAM" id="MobiDB-lite"/>
    </source>
</evidence>
<dbReference type="InterPro" id="IPR024929">
    <property type="entry name" value="GNL2_CP_dom"/>
</dbReference>
<evidence type="ECO:0000256" key="5">
    <source>
        <dbReference type="RuleBase" id="RU364023"/>
    </source>
</evidence>
<keyword evidence="2 5" id="KW-0547">Nucleotide-binding</keyword>
<dbReference type="Pfam" id="PF08153">
    <property type="entry name" value="NGP1NT"/>
    <property type="match status" value="1"/>
</dbReference>
<dbReference type="GO" id="GO:0005730">
    <property type="term" value="C:nucleolus"/>
    <property type="evidence" value="ECO:0007669"/>
    <property type="project" value="UniProtKB-SubCell"/>
</dbReference>
<evidence type="ECO:0000259" key="7">
    <source>
        <dbReference type="PROSITE" id="PS51721"/>
    </source>
</evidence>
<dbReference type="CDD" id="cd01858">
    <property type="entry name" value="NGP_1"/>
    <property type="match status" value="1"/>
</dbReference>
<feature type="compositionally biased region" description="Polar residues" evidence="6">
    <location>
        <begin position="662"/>
        <end position="676"/>
    </location>
</feature>
<feature type="compositionally biased region" description="Basic residues" evidence="6">
    <location>
        <begin position="629"/>
        <end position="642"/>
    </location>
</feature>
<evidence type="ECO:0000256" key="4">
    <source>
        <dbReference type="ARBA" id="ARBA00023242"/>
    </source>
</evidence>
<dbReference type="PRINTS" id="PR00326">
    <property type="entry name" value="GTP1OBG"/>
</dbReference>
<dbReference type="PANTHER" id="PTHR11089">
    <property type="entry name" value="GTP-BINDING PROTEIN-RELATED"/>
    <property type="match status" value="1"/>
</dbReference>
<comment type="subcellular location">
    <subcellularLocation>
        <location evidence="1 5">Nucleus</location>
        <location evidence="1 5">Nucleolus</location>
    </subcellularLocation>
</comment>
<dbReference type="Gene3D" id="3.40.50.300">
    <property type="entry name" value="P-loop containing nucleotide triphosphate hydrolases"/>
    <property type="match status" value="1"/>
</dbReference>
<dbReference type="InterPro" id="IPR023179">
    <property type="entry name" value="GTP-bd_ortho_bundle_sf"/>
</dbReference>
<dbReference type="InterPro" id="IPR006073">
    <property type="entry name" value="GTP-bd"/>
</dbReference>
<comment type="function">
    <text evidence="5">GTPase that associates with pre-60S ribosomal subunits in the nucleolus and is required for their nuclear export and maturation.</text>
</comment>
<feature type="region of interest" description="Disordered" evidence="6">
    <location>
        <begin position="545"/>
        <end position="685"/>
    </location>
</feature>
<comment type="caution">
    <text evidence="8">The sequence shown here is derived from an EMBL/GenBank/DDBJ whole genome shotgun (WGS) entry which is preliminary data.</text>
</comment>
<keyword evidence="4 5" id="KW-0539">Nucleus</keyword>
<dbReference type="FunFam" id="3.40.50.300:FF:000559">
    <property type="entry name" value="Nuclear/nucleolar GTPase 2"/>
    <property type="match status" value="1"/>
</dbReference>
<dbReference type="STRING" id="46835.A0A504Z166"/>
<dbReference type="PROSITE" id="PS51721">
    <property type="entry name" value="G_CP"/>
    <property type="match status" value="1"/>
</dbReference>
<evidence type="ECO:0000256" key="1">
    <source>
        <dbReference type="ARBA" id="ARBA00004604"/>
    </source>
</evidence>
<feature type="compositionally biased region" description="Basic and acidic residues" evidence="6">
    <location>
        <begin position="649"/>
        <end position="661"/>
    </location>
</feature>
<feature type="region of interest" description="Disordered" evidence="6">
    <location>
        <begin position="1"/>
        <end position="32"/>
    </location>
</feature>
<feature type="compositionally biased region" description="Basic and acidic residues" evidence="6">
    <location>
        <begin position="16"/>
        <end position="27"/>
    </location>
</feature>
<dbReference type="GO" id="GO:0005525">
    <property type="term" value="F:GTP binding"/>
    <property type="evidence" value="ECO:0007669"/>
    <property type="project" value="UniProtKB-KW"/>
</dbReference>
<dbReference type="OrthoDB" id="444945at2759"/>
<dbReference type="Pfam" id="PF01926">
    <property type="entry name" value="MMR_HSR1"/>
    <property type="match status" value="1"/>
</dbReference>
<dbReference type="AlphaFoldDB" id="A0A504Z166"/>
<reference evidence="8 9" key="1">
    <citation type="submission" date="2019-04" db="EMBL/GenBank/DDBJ databases">
        <title>Annotation for the trematode Fasciola gigantica.</title>
        <authorList>
            <person name="Choi Y.-J."/>
        </authorList>
    </citation>
    <scope>NUCLEOTIDE SEQUENCE [LARGE SCALE GENOMIC DNA]</scope>
    <source>
        <strain evidence="8">Uganda_cow_1</strain>
    </source>
</reference>
<dbReference type="InterPro" id="IPR012971">
    <property type="entry name" value="NOG2_N_dom"/>
</dbReference>
<comment type="similarity">
    <text evidence="5">Belongs to the TRAFAC class YlqF/YawG GTPase family. NOG2 subfamily.</text>
</comment>
<dbReference type="InterPro" id="IPR030378">
    <property type="entry name" value="G_CP_dom"/>
</dbReference>
<feature type="compositionally biased region" description="Basic and acidic residues" evidence="6">
    <location>
        <begin position="600"/>
        <end position="614"/>
    </location>
</feature>
<accession>A0A504Z166</accession>
<evidence type="ECO:0000256" key="3">
    <source>
        <dbReference type="ARBA" id="ARBA00023134"/>
    </source>
</evidence>
<feature type="domain" description="CP-type G" evidence="7">
    <location>
        <begin position="201"/>
        <end position="363"/>
    </location>
</feature>
<gene>
    <name evidence="8" type="ORF">FGIG_05032</name>
</gene>
<dbReference type="PANTHER" id="PTHR11089:SF9">
    <property type="entry name" value="NUCLEOLAR GTP-BINDING PROTEIN 2"/>
    <property type="match status" value="1"/>
</dbReference>
<feature type="region of interest" description="Disordered" evidence="6">
    <location>
        <begin position="412"/>
        <end position="446"/>
    </location>
</feature>
<dbReference type="InterPro" id="IPR050755">
    <property type="entry name" value="TRAFAC_YlqF/YawG_RiboMat"/>
</dbReference>
<feature type="compositionally biased region" description="Low complexity" evidence="6">
    <location>
        <begin position="419"/>
        <end position="433"/>
    </location>
</feature>
<evidence type="ECO:0000313" key="8">
    <source>
        <dbReference type="EMBL" id="TPP66569.1"/>
    </source>
</evidence>
<keyword evidence="3 5" id="KW-0342">GTP-binding</keyword>
<protein>
    <recommendedName>
        <fullName evidence="5">Nucleolar GTP-binding protein 2</fullName>
    </recommendedName>
</protein>
<dbReference type="Proteomes" id="UP000316759">
    <property type="component" value="Unassembled WGS sequence"/>
</dbReference>
<keyword evidence="9" id="KW-1185">Reference proteome</keyword>
<name>A0A504Z166_FASGI</name>
<dbReference type="InterPro" id="IPR027417">
    <property type="entry name" value="P-loop_NTPase"/>
</dbReference>
<dbReference type="EMBL" id="SUNJ01001646">
    <property type="protein sequence ID" value="TPP66569.1"/>
    <property type="molecule type" value="Genomic_DNA"/>
</dbReference>
<proteinExistence type="inferred from homology"/>
<evidence type="ECO:0000256" key="2">
    <source>
        <dbReference type="ARBA" id="ARBA00022741"/>
    </source>
</evidence>
<dbReference type="SUPFAM" id="SSF52540">
    <property type="entry name" value="P-loop containing nucleoside triphosphate hydrolases"/>
    <property type="match status" value="1"/>
</dbReference>
<organism evidence="8 9">
    <name type="scientific">Fasciola gigantica</name>
    <name type="common">Giant liver fluke</name>
    <dbReference type="NCBI Taxonomy" id="46835"/>
    <lineage>
        <taxon>Eukaryota</taxon>
        <taxon>Metazoa</taxon>
        <taxon>Spiralia</taxon>
        <taxon>Lophotrochozoa</taxon>
        <taxon>Platyhelminthes</taxon>
        <taxon>Trematoda</taxon>
        <taxon>Digenea</taxon>
        <taxon>Plagiorchiida</taxon>
        <taxon>Echinostomata</taxon>
        <taxon>Echinostomatoidea</taxon>
        <taxon>Fasciolidae</taxon>
        <taxon>Fasciola</taxon>
    </lineage>
</organism>
<evidence type="ECO:0000313" key="9">
    <source>
        <dbReference type="Proteomes" id="UP000316759"/>
    </source>
</evidence>